<dbReference type="Pfam" id="PF00817">
    <property type="entry name" value="IMS"/>
    <property type="match status" value="1"/>
</dbReference>
<evidence type="ECO:0000256" key="3">
    <source>
        <dbReference type="ARBA" id="ARBA00023199"/>
    </source>
</evidence>
<dbReference type="PANTHER" id="PTHR11076:SF34">
    <property type="entry name" value="PROTEIN UMUC"/>
    <property type="match status" value="1"/>
</dbReference>
<proteinExistence type="inferred from homology"/>
<dbReference type="PROSITE" id="PS50173">
    <property type="entry name" value="UMUC"/>
    <property type="match status" value="1"/>
</dbReference>
<evidence type="ECO:0000259" key="7">
    <source>
        <dbReference type="PROSITE" id="PS50173"/>
    </source>
</evidence>
<dbReference type="SUPFAM" id="SSF56672">
    <property type="entry name" value="DNA/RNA polymerases"/>
    <property type="match status" value="1"/>
</dbReference>
<dbReference type="Pfam" id="PF13438">
    <property type="entry name" value="DUF4113"/>
    <property type="match status" value="1"/>
</dbReference>
<dbReference type="GO" id="GO:0006281">
    <property type="term" value="P:DNA repair"/>
    <property type="evidence" value="ECO:0007669"/>
    <property type="project" value="UniProtKB-KW"/>
</dbReference>
<evidence type="ECO:0000256" key="5">
    <source>
        <dbReference type="ARBA" id="ARBA00023236"/>
    </source>
</evidence>
<evidence type="ECO:0000256" key="2">
    <source>
        <dbReference type="ARBA" id="ARBA00022763"/>
    </source>
</evidence>
<sequence length="456" mass="50309">MTFALVDANNFYVSCERLFAPQLEGCPVVILSNNDGCAVSRSAEAKALGIGMGKPYFQWRKLAEQQGIVVLSSNYALYGELSARMMRLLGSLSAAQEIYSIDESFLHIPVQGDAAMRWGQATRRRVHKELGLPVCVGMGPSKTLAKLCNHWAKKGRVAGGVCDWDSIPADQKAQWLQETPVDAVWGIGRQWGKSLAQQHIHRVMDLLRADPVALRQRYGVVLARIHRELQGVSCLPLEQIPPKHQHIQCSRSFGRATEKRADLEESLSVHAQRCAAKLRQDGQVAQGIQIQIRSSPHRGHYYSGVAFRRLPRPSNDYRELWSAVKAALAEAYRPGVRYVKSGILLSDLQDVNTPETRSLFAPETAPAEGRNQKQAALAEALSLLQKRYGKAAPGFGVAGLRAPRIWSMRTGKRSPHYLSDWSDIPVVQADYSTTTSSAPTSRKAASTIADSFSSKP</sequence>
<dbReference type="FunCoup" id="A0A2I1DPH4">
    <property type="interactions" value="94"/>
</dbReference>
<keyword evidence="9" id="KW-1185">Reference proteome</keyword>
<dbReference type="GO" id="GO:0003684">
    <property type="term" value="F:damaged DNA binding"/>
    <property type="evidence" value="ECO:0007669"/>
    <property type="project" value="InterPro"/>
</dbReference>
<evidence type="ECO:0000256" key="4">
    <source>
        <dbReference type="ARBA" id="ARBA00023204"/>
    </source>
</evidence>
<dbReference type="InParanoid" id="A0A2I1DPH4"/>
<dbReference type="Pfam" id="PF11799">
    <property type="entry name" value="IMS_C"/>
    <property type="match status" value="1"/>
</dbReference>
<keyword evidence="2" id="KW-0227">DNA damage</keyword>
<gene>
    <name evidence="8" type="ORF">B1757_02975</name>
</gene>
<dbReference type="Proteomes" id="UP000234329">
    <property type="component" value="Unassembled WGS sequence"/>
</dbReference>
<dbReference type="RefSeq" id="WP_101536909.1">
    <property type="nucleotide sequence ID" value="NZ_MXAV01000007.1"/>
</dbReference>
<evidence type="ECO:0000313" key="8">
    <source>
        <dbReference type="EMBL" id="PKY11767.1"/>
    </source>
</evidence>
<reference evidence="8 9" key="1">
    <citation type="submission" date="2017-03" db="EMBL/GenBank/DDBJ databases">
        <title>Draft genime sequence of the acidophilic sulfur-oxidizing bacterium Acidithiobacillus sp. SH, isolated from seawater.</title>
        <authorList>
            <person name="Sharmin S."/>
            <person name="Tokuhisa M."/>
            <person name="Kanao T."/>
            <person name="Kamimura K."/>
        </authorList>
    </citation>
    <scope>NUCLEOTIDE SEQUENCE [LARGE SCALE GENOMIC DNA]</scope>
    <source>
        <strain evidence="8 9">SH</strain>
    </source>
</reference>
<dbReference type="CDD" id="cd01700">
    <property type="entry name" value="PolY_Pol_V_umuC"/>
    <property type="match status" value="1"/>
</dbReference>
<dbReference type="GO" id="GO:0009432">
    <property type="term" value="P:SOS response"/>
    <property type="evidence" value="ECO:0007669"/>
    <property type="project" value="UniProtKB-KW"/>
</dbReference>
<dbReference type="EMBL" id="MXAV01000007">
    <property type="protein sequence ID" value="PKY11767.1"/>
    <property type="molecule type" value="Genomic_DNA"/>
</dbReference>
<evidence type="ECO:0000256" key="1">
    <source>
        <dbReference type="ARBA" id="ARBA00010945"/>
    </source>
</evidence>
<evidence type="ECO:0000313" key="9">
    <source>
        <dbReference type="Proteomes" id="UP000234329"/>
    </source>
</evidence>
<dbReference type="InterPro" id="IPR043128">
    <property type="entry name" value="Rev_trsase/Diguanyl_cyclase"/>
</dbReference>
<dbReference type="GO" id="GO:0042276">
    <property type="term" value="P:error-prone translesion synthesis"/>
    <property type="evidence" value="ECO:0007669"/>
    <property type="project" value="TreeGrafter"/>
</dbReference>
<protein>
    <submittedName>
        <fullName evidence="8">DNA polymerase V UmuC</fullName>
    </submittedName>
</protein>
<name>A0A2I1DPH4_9PROT</name>
<dbReference type="AlphaFoldDB" id="A0A2I1DPH4"/>
<dbReference type="InterPro" id="IPR043502">
    <property type="entry name" value="DNA/RNA_pol_sf"/>
</dbReference>
<evidence type="ECO:0000256" key="6">
    <source>
        <dbReference type="SAM" id="MobiDB-lite"/>
    </source>
</evidence>
<dbReference type="InterPro" id="IPR017961">
    <property type="entry name" value="DNA_pol_Y-fam_little_finger"/>
</dbReference>
<dbReference type="GO" id="GO:0005829">
    <property type="term" value="C:cytosol"/>
    <property type="evidence" value="ECO:0007669"/>
    <property type="project" value="TreeGrafter"/>
</dbReference>
<dbReference type="Gene3D" id="3.40.1170.60">
    <property type="match status" value="1"/>
</dbReference>
<dbReference type="InterPro" id="IPR001126">
    <property type="entry name" value="UmuC"/>
</dbReference>
<comment type="similarity">
    <text evidence="1">Belongs to the DNA polymerase type-Y family.</text>
</comment>
<feature type="region of interest" description="Disordered" evidence="6">
    <location>
        <begin position="432"/>
        <end position="456"/>
    </location>
</feature>
<keyword evidence="4" id="KW-0234">DNA repair</keyword>
<dbReference type="Gene3D" id="3.30.70.270">
    <property type="match status" value="1"/>
</dbReference>
<organism evidence="8 9">
    <name type="scientific">Acidithiobacillus marinus</name>
    <dbReference type="NCBI Taxonomy" id="187490"/>
    <lineage>
        <taxon>Bacteria</taxon>
        <taxon>Pseudomonadati</taxon>
        <taxon>Pseudomonadota</taxon>
        <taxon>Acidithiobacillia</taxon>
        <taxon>Acidithiobacillales</taxon>
        <taxon>Acidithiobacillaceae</taxon>
        <taxon>Acidithiobacillus</taxon>
    </lineage>
</organism>
<dbReference type="InterPro" id="IPR025188">
    <property type="entry name" value="DUF4113"/>
</dbReference>
<dbReference type="Gene3D" id="1.10.150.20">
    <property type="entry name" value="5' to 3' exonuclease, C-terminal subdomain"/>
    <property type="match status" value="1"/>
</dbReference>
<dbReference type="PANTHER" id="PTHR11076">
    <property type="entry name" value="DNA REPAIR POLYMERASE UMUC / TRANSFERASE FAMILY MEMBER"/>
    <property type="match status" value="1"/>
</dbReference>
<dbReference type="OrthoDB" id="9808813at2"/>
<dbReference type="InterPro" id="IPR050116">
    <property type="entry name" value="DNA_polymerase-Y"/>
</dbReference>
<keyword evidence="5" id="KW-0742">SOS response</keyword>
<feature type="domain" description="UmuC" evidence="7">
    <location>
        <begin position="3"/>
        <end position="188"/>
    </location>
</feature>
<comment type="caution">
    <text evidence="8">The sequence shown here is derived from an EMBL/GenBank/DDBJ whole genome shotgun (WGS) entry which is preliminary data.</text>
</comment>
<accession>A0A2I1DPH4</accession>
<keyword evidence="3" id="KW-0741">SOS mutagenesis</keyword>
<dbReference type="GO" id="GO:0003887">
    <property type="term" value="F:DNA-directed DNA polymerase activity"/>
    <property type="evidence" value="ECO:0007669"/>
    <property type="project" value="TreeGrafter"/>
</dbReference>